<evidence type="ECO:0000313" key="3">
    <source>
        <dbReference type="Proteomes" id="UP000626109"/>
    </source>
</evidence>
<evidence type="ECO:0000313" key="2">
    <source>
        <dbReference type="EMBL" id="CAE8673822.1"/>
    </source>
</evidence>
<sequence>VDLVGGGVKVGVVAATRCTEEGLEKEKRSKRGMCWGRDPWIEYATPNAEKRLPGGCLVAMQRAKSAGSLGTHRPAPPLPLSQLGQQLPKPRSVAPWTPWAQKSPKSVTDASHQKLPRPKTLAGVLVAKVLPSRLRRA</sequence>
<accession>A0A813J9J0</accession>
<feature type="non-terminal residue" evidence="2">
    <location>
        <position position="1"/>
    </location>
</feature>
<dbReference type="Proteomes" id="UP000626109">
    <property type="component" value="Unassembled WGS sequence"/>
</dbReference>
<gene>
    <name evidence="2" type="ORF">PGLA2088_LOCUS18688</name>
</gene>
<dbReference type="EMBL" id="CAJNNW010024706">
    <property type="protein sequence ID" value="CAE8673822.1"/>
    <property type="molecule type" value="Genomic_DNA"/>
</dbReference>
<name>A0A813J9J0_POLGL</name>
<organism evidence="2 3">
    <name type="scientific">Polarella glacialis</name>
    <name type="common">Dinoflagellate</name>
    <dbReference type="NCBI Taxonomy" id="89957"/>
    <lineage>
        <taxon>Eukaryota</taxon>
        <taxon>Sar</taxon>
        <taxon>Alveolata</taxon>
        <taxon>Dinophyceae</taxon>
        <taxon>Suessiales</taxon>
        <taxon>Suessiaceae</taxon>
        <taxon>Polarella</taxon>
    </lineage>
</organism>
<evidence type="ECO:0000256" key="1">
    <source>
        <dbReference type="SAM" id="MobiDB-lite"/>
    </source>
</evidence>
<dbReference type="AlphaFoldDB" id="A0A813J9J0"/>
<feature type="compositionally biased region" description="Low complexity" evidence="1">
    <location>
        <begin position="80"/>
        <end position="90"/>
    </location>
</feature>
<reference evidence="2" key="1">
    <citation type="submission" date="2021-02" db="EMBL/GenBank/DDBJ databases">
        <authorList>
            <person name="Dougan E. K."/>
            <person name="Rhodes N."/>
            <person name="Thang M."/>
            <person name="Chan C."/>
        </authorList>
    </citation>
    <scope>NUCLEOTIDE SEQUENCE</scope>
</reference>
<protein>
    <submittedName>
        <fullName evidence="2">Uncharacterized protein</fullName>
    </submittedName>
</protein>
<comment type="caution">
    <text evidence="2">The sequence shown here is derived from an EMBL/GenBank/DDBJ whole genome shotgun (WGS) entry which is preliminary data.</text>
</comment>
<feature type="region of interest" description="Disordered" evidence="1">
    <location>
        <begin position="67"/>
        <end position="115"/>
    </location>
</feature>
<proteinExistence type="predicted"/>